<sequence length="74" mass="8173">MTADALAVLTRRFPGVVIWFGVATRSWWAMVWVAGRWRLVEAVDPEELTKAILSAATWPYPAAVWTCPVVVTAG</sequence>
<accession>A0ABP8TWL6</accession>
<gene>
    <name evidence="1" type="ORF">GCM10023195_81400</name>
</gene>
<reference evidence="2" key="1">
    <citation type="journal article" date="2019" name="Int. J. Syst. Evol. Microbiol.">
        <title>The Global Catalogue of Microorganisms (GCM) 10K type strain sequencing project: providing services to taxonomists for standard genome sequencing and annotation.</title>
        <authorList>
            <consortium name="The Broad Institute Genomics Platform"/>
            <consortium name="The Broad Institute Genome Sequencing Center for Infectious Disease"/>
            <person name="Wu L."/>
            <person name="Ma J."/>
        </authorList>
    </citation>
    <scope>NUCLEOTIDE SEQUENCE [LARGE SCALE GENOMIC DNA]</scope>
    <source>
        <strain evidence="2">JCM 17938</strain>
    </source>
</reference>
<dbReference type="Proteomes" id="UP001500212">
    <property type="component" value="Unassembled WGS sequence"/>
</dbReference>
<proteinExistence type="predicted"/>
<organism evidence="1 2">
    <name type="scientific">Actinoallomurus liliacearum</name>
    <dbReference type="NCBI Taxonomy" id="1080073"/>
    <lineage>
        <taxon>Bacteria</taxon>
        <taxon>Bacillati</taxon>
        <taxon>Actinomycetota</taxon>
        <taxon>Actinomycetes</taxon>
        <taxon>Streptosporangiales</taxon>
        <taxon>Thermomonosporaceae</taxon>
        <taxon>Actinoallomurus</taxon>
    </lineage>
</organism>
<evidence type="ECO:0000313" key="1">
    <source>
        <dbReference type="EMBL" id="GAA4618155.1"/>
    </source>
</evidence>
<dbReference type="RefSeq" id="WP_345366360.1">
    <property type="nucleotide sequence ID" value="NZ_BAABHJ010000040.1"/>
</dbReference>
<comment type="caution">
    <text evidence="1">The sequence shown here is derived from an EMBL/GenBank/DDBJ whole genome shotgun (WGS) entry which is preliminary data.</text>
</comment>
<dbReference type="EMBL" id="BAABHJ010000040">
    <property type="protein sequence ID" value="GAA4618155.1"/>
    <property type="molecule type" value="Genomic_DNA"/>
</dbReference>
<evidence type="ECO:0000313" key="2">
    <source>
        <dbReference type="Proteomes" id="UP001500212"/>
    </source>
</evidence>
<protein>
    <submittedName>
        <fullName evidence="1">Uncharacterized protein</fullName>
    </submittedName>
</protein>
<keyword evidence="2" id="KW-1185">Reference proteome</keyword>
<name>A0ABP8TWL6_9ACTN</name>